<evidence type="ECO:0000256" key="5">
    <source>
        <dbReference type="ARBA" id="ARBA00022984"/>
    </source>
</evidence>
<dbReference type="GO" id="GO:0034204">
    <property type="term" value="P:lipid translocation"/>
    <property type="evidence" value="ECO:0007669"/>
    <property type="project" value="TreeGrafter"/>
</dbReference>
<evidence type="ECO:0000313" key="13">
    <source>
        <dbReference type="Proteomes" id="UP001139971"/>
    </source>
</evidence>
<evidence type="ECO:0000256" key="4">
    <source>
        <dbReference type="ARBA" id="ARBA00022960"/>
    </source>
</evidence>
<feature type="transmembrane region" description="Helical" evidence="10">
    <location>
        <begin position="188"/>
        <end position="206"/>
    </location>
</feature>
<keyword evidence="10 11" id="KW-0961">Cell wall biogenesis/degradation</keyword>
<keyword evidence="6 10" id="KW-1133">Transmembrane helix</keyword>
<evidence type="ECO:0000256" key="1">
    <source>
        <dbReference type="ARBA" id="ARBA00004651"/>
    </source>
</evidence>
<sequence>MKSPSLLRSLASFSGMTFISRLLGLARDVAISAAFGAGAATDAFWVAFRIPNFLRRLFAEGSFSLAFVPILTEVKETRSHEELKELVARTAGTLGGVLLLVTALGVIGAEGLTWLFSPGAYDEPGKMQLTADLLRVTFPFLLFVSLTALAGGVLNAFHQFALPALTPVILNLCMIAGALWLAPRLDVPIMALGWAILAAGLLQLLFQLPALRKIGLLGVPRWGWNHPDVKRIRQVMLPTLFGSSIAQINLLLDTLIASYLVTGSQTWLSQSDRLLEFPLGIFGVALGTVILPSLARHHVTTDADGFAKALDWGLRTALLISVPAMLGLVLLAEPLVSTLFQHGRFTAHDVAMASLSLSALSLGLPAFALVKVVAPAFYARQDTTTPVRAGVAAMVANMGLNLVFVAALFALWHRPGDLDGGVLAAISRVPGLHAGLALASALASYLNLWLLWRSLGRAGVYRRQPGWIRHLVRLGGACAAMVAVLVAGLWLWPDWTPLGALERIHRLGALVAAGGVTFIVVLFTLGFRVKDLRAV</sequence>
<keyword evidence="4 10" id="KW-0133">Cell shape</keyword>
<protein>
    <recommendedName>
        <fullName evidence="10">Probable lipid II flippase MurJ</fullName>
    </recommendedName>
</protein>
<keyword evidence="10 11" id="KW-0813">Transport</keyword>
<evidence type="ECO:0000256" key="3">
    <source>
        <dbReference type="ARBA" id="ARBA00022692"/>
    </source>
</evidence>
<keyword evidence="3 10" id="KW-0812">Transmembrane</keyword>
<dbReference type="Proteomes" id="UP001139971">
    <property type="component" value="Unassembled WGS sequence"/>
</dbReference>
<keyword evidence="13" id="KW-1185">Reference proteome</keyword>
<evidence type="ECO:0000313" key="12">
    <source>
        <dbReference type="EMBL" id="MDC8011622.1"/>
    </source>
</evidence>
<feature type="transmembrane region" description="Helical" evidence="10">
    <location>
        <begin position="316"/>
        <end position="336"/>
    </location>
</feature>
<dbReference type="InterPro" id="IPR004268">
    <property type="entry name" value="MurJ"/>
</dbReference>
<dbReference type="NCBIfam" id="TIGR01695">
    <property type="entry name" value="murJ_mviN"/>
    <property type="match status" value="1"/>
</dbReference>
<proteinExistence type="inferred from homology"/>
<feature type="transmembrane region" description="Helical" evidence="10">
    <location>
        <begin position="93"/>
        <end position="116"/>
    </location>
</feature>
<dbReference type="PIRSF" id="PIRSF002869">
    <property type="entry name" value="MviN"/>
    <property type="match status" value="1"/>
</dbReference>
<dbReference type="Pfam" id="PF03023">
    <property type="entry name" value="MurJ"/>
    <property type="match status" value="1"/>
</dbReference>
<organism evidence="12 13">
    <name type="scientific">Tahibacter soli</name>
    <dbReference type="NCBI Taxonomy" id="2983605"/>
    <lineage>
        <taxon>Bacteria</taxon>
        <taxon>Pseudomonadati</taxon>
        <taxon>Pseudomonadota</taxon>
        <taxon>Gammaproteobacteria</taxon>
        <taxon>Lysobacterales</taxon>
        <taxon>Rhodanobacteraceae</taxon>
        <taxon>Tahibacter</taxon>
    </lineage>
</organism>
<evidence type="ECO:0000256" key="8">
    <source>
        <dbReference type="ARBA" id="ARBA00060041"/>
    </source>
</evidence>
<dbReference type="RefSeq" id="WP_263542838.1">
    <property type="nucleotide sequence ID" value="NZ_JAOVZO020000003.1"/>
</dbReference>
<dbReference type="GO" id="GO:0009252">
    <property type="term" value="P:peptidoglycan biosynthetic process"/>
    <property type="evidence" value="ECO:0007669"/>
    <property type="project" value="UniProtKB-UniRule"/>
</dbReference>
<keyword evidence="7 10" id="KW-0472">Membrane</keyword>
<dbReference type="GO" id="GO:0008360">
    <property type="term" value="P:regulation of cell shape"/>
    <property type="evidence" value="ECO:0007669"/>
    <property type="project" value="UniProtKB-UniRule"/>
</dbReference>
<dbReference type="InterPro" id="IPR051050">
    <property type="entry name" value="Lipid_II_flippase_MurJ/MviN"/>
</dbReference>
<feature type="transmembrane region" description="Helical" evidence="10">
    <location>
        <begin position="391"/>
        <end position="412"/>
    </location>
</feature>
<dbReference type="PANTHER" id="PTHR47019:SF1">
    <property type="entry name" value="LIPID II FLIPPASE MURJ"/>
    <property type="match status" value="1"/>
</dbReference>
<feature type="transmembrane region" description="Helical" evidence="10">
    <location>
        <begin position="504"/>
        <end position="527"/>
    </location>
</feature>
<comment type="caution">
    <text evidence="12">The sequence shown here is derived from an EMBL/GenBank/DDBJ whole genome shotgun (WGS) entry which is preliminary data.</text>
</comment>
<dbReference type="PRINTS" id="PR01806">
    <property type="entry name" value="VIRFACTRMVIN"/>
</dbReference>
<dbReference type="GO" id="GO:0015648">
    <property type="term" value="F:lipid-linked peptidoglycan transporter activity"/>
    <property type="evidence" value="ECO:0007669"/>
    <property type="project" value="UniProtKB-UniRule"/>
</dbReference>
<keyword evidence="10" id="KW-0997">Cell inner membrane</keyword>
<comment type="similarity">
    <text evidence="9 10 11">Belongs to the MurJ/MviN family.</text>
</comment>
<feature type="transmembrane region" description="Helical" evidence="10">
    <location>
        <begin position="136"/>
        <end position="157"/>
    </location>
</feature>
<keyword evidence="5 10" id="KW-0573">Peptidoglycan synthesis</keyword>
<reference evidence="12" key="1">
    <citation type="submission" date="2023-02" db="EMBL/GenBank/DDBJ databases">
        <title>Tahibacter soli sp. nov. isolated from soil.</title>
        <authorList>
            <person name="Baek J.H."/>
            <person name="Lee J.K."/>
            <person name="Choi D.G."/>
            <person name="Jeon C.O."/>
        </authorList>
    </citation>
    <scope>NUCLEOTIDE SEQUENCE</scope>
    <source>
        <strain evidence="12">BL</strain>
    </source>
</reference>
<comment type="pathway">
    <text evidence="10">Cell wall biogenesis; peptidoglycan biosynthesis.</text>
</comment>
<dbReference type="HAMAP" id="MF_02078">
    <property type="entry name" value="MurJ_MviN"/>
    <property type="match status" value="1"/>
</dbReference>
<accession>A0A9X4BHX4</accession>
<dbReference type="GO" id="GO:0005886">
    <property type="term" value="C:plasma membrane"/>
    <property type="evidence" value="ECO:0007669"/>
    <property type="project" value="UniProtKB-SubCell"/>
</dbReference>
<dbReference type="GO" id="GO:0071555">
    <property type="term" value="P:cell wall organization"/>
    <property type="evidence" value="ECO:0007669"/>
    <property type="project" value="UniProtKB-UniRule"/>
</dbReference>
<comment type="function">
    <text evidence="8 10 11">Involved in peptidoglycan biosynthesis. Transports lipid-linked peptidoglycan precursors from the inner to the outer leaflet of the cytoplasmic membrane.</text>
</comment>
<evidence type="ECO:0000256" key="10">
    <source>
        <dbReference type="HAMAP-Rule" id="MF_02078"/>
    </source>
</evidence>
<keyword evidence="2 10" id="KW-1003">Cell membrane</keyword>
<feature type="transmembrane region" description="Helical" evidence="10">
    <location>
        <begin position="274"/>
        <end position="295"/>
    </location>
</feature>
<feature type="transmembrane region" description="Helical" evidence="10">
    <location>
        <begin position="471"/>
        <end position="492"/>
    </location>
</feature>
<feature type="transmembrane region" description="Helical" evidence="10">
    <location>
        <begin position="30"/>
        <end position="48"/>
    </location>
</feature>
<dbReference type="EMBL" id="JAOVZO020000003">
    <property type="protein sequence ID" value="MDC8011622.1"/>
    <property type="molecule type" value="Genomic_DNA"/>
</dbReference>
<evidence type="ECO:0000256" key="11">
    <source>
        <dbReference type="PIRNR" id="PIRNR002869"/>
    </source>
</evidence>
<dbReference type="CDD" id="cd13123">
    <property type="entry name" value="MATE_MurJ_like"/>
    <property type="match status" value="1"/>
</dbReference>
<feature type="transmembrane region" description="Helical" evidence="10">
    <location>
        <begin position="164"/>
        <end position="182"/>
    </location>
</feature>
<dbReference type="AlphaFoldDB" id="A0A9X4BHX4"/>
<dbReference type="PANTHER" id="PTHR47019">
    <property type="entry name" value="LIPID II FLIPPASE MURJ"/>
    <property type="match status" value="1"/>
</dbReference>
<evidence type="ECO:0000256" key="9">
    <source>
        <dbReference type="ARBA" id="ARBA00061532"/>
    </source>
</evidence>
<evidence type="ECO:0000256" key="2">
    <source>
        <dbReference type="ARBA" id="ARBA00022475"/>
    </source>
</evidence>
<name>A0A9X4BHX4_9GAMM</name>
<feature type="transmembrane region" description="Helical" evidence="10">
    <location>
        <begin position="356"/>
        <end position="379"/>
    </location>
</feature>
<feature type="transmembrane region" description="Helical" evidence="10">
    <location>
        <begin position="240"/>
        <end position="262"/>
    </location>
</feature>
<comment type="subcellular location">
    <subcellularLocation>
        <location evidence="10">Cell inner membrane</location>
        <topology evidence="10">Multi-pass membrane protein</topology>
    </subcellularLocation>
    <subcellularLocation>
        <location evidence="1">Cell membrane</location>
        <topology evidence="1">Multi-pass membrane protein</topology>
    </subcellularLocation>
</comment>
<evidence type="ECO:0000256" key="7">
    <source>
        <dbReference type="ARBA" id="ARBA00023136"/>
    </source>
</evidence>
<feature type="transmembrane region" description="Helical" evidence="10">
    <location>
        <begin position="432"/>
        <end position="451"/>
    </location>
</feature>
<evidence type="ECO:0000256" key="6">
    <source>
        <dbReference type="ARBA" id="ARBA00022989"/>
    </source>
</evidence>
<gene>
    <name evidence="10 12" type="primary">murJ</name>
    <name evidence="12" type="ORF">OD750_003580</name>
</gene>